<gene>
    <name evidence="4" type="ORF">GCM10011494_12820</name>
</gene>
<comment type="caution">
    <text evidence="4">The sequence shown here is derived from an EMBL/GenBank/DDBJ whole genome shotgun (WGS) entry which is preliminary data.</text>
</comment>
<evidence type="ECO:0000256" key="1">
    <source>
        <dbReference type="ARBA" id="ARBA00006484"/>
    </source>
</evidence>
<evidence type="ECO:0000256" key="2">
    <source>
        <dbReference type="ARBA" id="ARBA00023002"/>
    </source>
</evidence>
<dbReference type="FunFam" id="3.40.50.720:FF:000084">
    <property type="entry name" value="Short-chain dehydrogenase reductase"/>
    <property type="match status" value="1"/>
</dbReference>
<dbReference type="Proteomes" id="UP000608154">
    <property type="component" value="Unassembled WGS sequence"/>
</dbReference>
<dbReference type="RefSeq" id="WP_188769635.1">
    <property type="nucleotide sequence ID" value="NZ_BMHK01000006.1"/>
</dbReference>
<dbReference type="PRINTS" id="PR00081">
    <property type="entry name" value="GDHRDH"/>
</dbReference>
<feature type="domain" description="Ketoreductase" evidence="3">
    <location>
        <begin position="2"/>
        <end position="169"/>
    </location>
</feature>
<dbReference type="EMBL" id="BMHK01000006">
    <property type="protein sequence ID" value="GGB95779.1"/>
    <property type="molecule type" value="Genomic_DNA"/>
</dbReference>
<protein>
    <submittedName>
        <fullName evidence="4">Oxidoreductase</fullName>
    </submittedName>
</protein>
<dbReference type="SUPFAM" id="SSF51735">
    <property type="entry name" value="NAD(P)-binding Rossmann-fold domains"/>
    <property type="match status" value="1"/>
</dbReference>
<reference evidence="4" key="1">
    <citation type="journal article" date="2014" name="Int. J. Syst. Evol. Microbiol.">
        <title>Complete genome sequence of Corynebacterium casei LMG S-19264T (=DSM 44701T), isolated from a smear-ripened cheese.</title>
        <authorList>
            <consortium name="US DOE Joint Genome Institute (JGI-PGF)"/>
            <person name="Walter F."/>
            <person name="Albersmeier A."/>
            <person name="Kalinowski J."/>
            <person name="Ruckert C."/>
        </authorList>
    </citation>
    <scope>NUCLEOTIDE SEQUENCE</scope>
    <source>
        <strain evidence="4">CGMCC 1.15095</strain>
    </source>
</reference>
<sequence length="228" mass="24704">MVITGSRKGIGRHLVDHYMERGWQVAGCSRGEMDDPPPGYRHFCLDVADERAVTEMVRKVASEYGRIDGVINNAGIASMNHVLLTPLSTMESVFATNVFGTFVLCREAAKVMLRAKAGRIVNFATVATPLRLEGEAAYAASKAAVESLTRVMARELASYGITVNALGPTPIDTDLIRGVPAEKMASLIDRQAVKRMGTFDDVTNAIDFFLRDESDFVTGQVLYLGGVG</sequence>
<dbReference type="Pfam" id="PF13561">
    <property type="entry name" value="adh_short_C2"/>
    <property type="match status" value="1"/>
</dbReference>
<dbReference type="InterPro" id="IPR002347">
    <property type="entry name" value="SDR_fam"/>
</dbReference>
<proteinExistence type="inferred from homology"/>
<evidence type="ECO:0000313" key="4">
    <source>
        <dbReference type="EMBL" id="GGB95779.1"/>
    </source>
</evidence>
<dbReference type="InterPro" id="IPR057326">
    <property type="entry name" value="KR_dom"/>
</dbReference>
<dbReference type="GO" id="GO:0006633">
    <property type="term" value="P:fatty acid biosynthetic process"/>
    <property type="evidence" value="ECO:0007669"/>
    <property type="project" value="TreeGrafter"/>
</dbReference>
<name>A0A916TR96_9SPHN</name>
<dbReference type="InterPro" id="IPR036291">
    <property type="entry name" value="NAD(P)-bd_dom_sf"/>
</dbReference>
<dbReference type="PANTHER" id="PTHR42760">
    <property type="entry name" value="SHORT-CHAIN DEHYDROGENASES/REDUCTASES FAMILY MEMBER"/>
    <property type="match status" value="1"/>
</dbReference>
<dbReference type="PRINTS" id="PR00080">
    <property type="entry name" value="SDRFAMILY"/>
</dbReference>
<dbReference type="PANTHER" id="PTHR42760:SF133">
    <property type="entry name" value="3-OXOACYL-[ACYL-CARRIER-PROTEIN] REDUCTASE"/>
    <property type="match status" value="1"/>
</dbReference>
<organism evidence="4 5">
    <name type="scientific">Novosphingobium endophyticum</name>
    <dbReference type="NCBI Taxonomy" id="1955250"/>
    <lineage>
        <taxon>Bacteria</taxon>
        <taxon>Pseudomonadati</taxon>
        <taxon>Pseudomonadota</taxon>
        <taxon>Alphaproteobacteria</taxon>
        <taxon>Sphingomonadales</taxon>
        <taxon>Sphingomonadaceae</taxon>
        <taxon>Novosphingobium</taxon>
    </lineage>
</organism>
<accession>A0A916TR96</accession>
<keyword evidence="2" id="KW-0560">Oxidoreductase</keyword>
<dbReference type="Gene3D" id="3.40.50.720">
    <property type="entry name" value="NAD(P)-binding Rossmann-like Domain"/>
    <property type="match status" value="1"/>
</dbReference>
<dbReference type="CDD" id="cd05233">
    <property type="entry name" value="SDR_c"/>
    <property type="match status" value="1"/>
</dbReference>
<evidence type="ECO:0000313" key="5">
    <source>
        <dbReference type="Proteomes" id="UP000608154"/>
    </source>
</evidence>
<keyword evidence="5" id="KW-1185">Reference proteome</keyword>
<evidence type="ECO:0000259" key="3">
    <source>
        <dbReference type="SMART" id="SM00822"/>
    </source>
</evidence>
<dbReference type="GO" id="GO:0016616">
    <property type="term" value="F:oxidoreductase activity, acting on the CH-OH group of donors, NAD or NADP as acceptor"/>
    <property type="evidence" value="ECO:0007669"/>
    <property type="project" value="TreeGrafter"/>
</dbReference>
<reference evidence="4" key="2">
    <citation type="submission" date="2020-09" db="EMBL/GenBank/DDBJ databases">
        <authorList>
            <person name="Sun Q."/>
            <person name="Zhou Y."/>
        </authorList>
    </citation>
    <scope>NUCLEOTIDE SEQUENCE</scope>
    <source>
        <strain evidence="4">CGMCC 1.15095</strain>
    </source>
</reference>
<dbReference type="GO" id="GO:0048038">
    <property type="term" value="F:quinone binding"/>
    <property type="evidence" value="ECO:0007669"/>
    <property type="project" value="TreeGrafter"/>
</dbReference>
<dbReference type="SMART" id="SM00822">
    <property type="entry name" value="PKS_KR"/>
    <property type="match status" value="1"/>
</dbReference>
<comment type="similarity">
    <text evidence="1">Belongs to the short-chain dehydrogenases/reductases (SDR) family.</text>
</comment>
<dbReference type="AlphaFoldDB" id="A0A916TR96"/>